<sequence length="388" mass="42328">MIIILSSCSLFSEEDDELEPTELMDFKPSLPIKKLWSAEVGQGSEFLLLSLMPTSDGVHIFAASFDGNVVAYDSLTGKKIWNQNLGIQLSGGPGTNDMSLVVSGQNGELICLATDDGKELWRINIEGESVSQPLIKNDVVVVKTIDGKLRGFSILDGTELWLIEQQIPSLTLRGSSTPLIIGNNVISGFDNGRLISIRLDNGAVEWESMLSPPSGRTDLERLNDLDGSIASVGQDIYAASYQGRLASIAAESGQIIWDREISSYSGVSVDWDNIYTTTENGELVVMQRLNGDEVWRHDSLVRREPTTPVPFNSVVAVGDFEGYIHLFDNKNGAPVARVRVGKGMISGIPIVIGTRLYVQSESGDIAAFLMEQPESDSQQVDNNKREES</sequence>
<dbReference type="Gene3D" id="2.130.10.10">
    <property type="entry name" value="YVTN repeat-like/Quinoprotein amine dehydrogenase"/>
    <property type="match status" value="1"/>
</dbReference>
<dbReference type="InterPro" id="IPR018391">
    <property type="entry name" value="PQQ_b-propeller_rpt"/>
</dbReference>
<proteinExistence type="inferred from homology"/>
<dbReference type="InterPro" id="IPR017687">
    <property type="entry name" value="BamB"/>
</dbReference>
<keyword evidence="1" id="KW-0732">Signal</keyword>
<dbReference type="AlphaFoldDB" id="A0A381PH38"/>
<organism evidence="5">
    <name type="scientific">marine metagenome</name>
    <dbReference type="NCBI Taxonomy" id="408172"/>
    <lineage>
        <taxon>unclassified sequences</taxon>
        <taxon>metagenomes</taxon>
        <taxon>ecological metagenomes</taxon>
    </lineage>
</organism>
<reference evidence="5" key="1">
    <citation type="submission" date="2018-05" db="EMBL/GenBank/DDBJ databases">
        <authorList>
            <person name="Lanie J.A."/>
            <person name="Ng W.-L."/>
            <person name="Kazmierczak K.M."/>
            <person name="Andrzejewski T.M."/>
            <person name="Davidsen T.M."/>
            <person name="Wayne K.J."/>
            <person name="Tettelin H."/>
            <person name="Glass J.I."/>
            <person name="Rusch D."/>
            <person name="Podicherti R."/>
            <person name="Tsui H.-C.T."/>
            <person name="Winkler M.E."/>
        </authorList>
    </citation>
    <scope>NUCLEOTIDE SEQUENCE</scope>
</reference>
<evidence type="ECO:0000313" key="5">
    <source>
        <dbReference type="EMBL" id="SUZ66250.1"/>
    </source>
</evidence>
<dbReference type="InterPro" id="IPR015943">
    <property type="entry name" value="WD40/YVTN_repeat-like_dom_sf"/>
</dbReference>
<dbReference type="InterPro" id="IPR002372">
    <property type="entry name" value="PQQ_rpt_dom"/>
</dbReference>
<feature type="domain" description="Pyrrolo-quinoline quinone repeat" evidence="4">
    <location>
        <begin position="66"/>
        <end position="296"/>
    </location>
</feature>
<dbReference type="PANTHER" id="PTHR34512">
    <property type="entry name" value="CELL SURFACE PROTEIN"/>
    <property type="match status" value="1"/>
</dbReference>
<dbReference type="Pfam" id="PF13360">
    <property type="entry name" value="PQQ_2"/>
    <property type="match status" value="1"/>
</dbReference>
<accession>A0A381PH38</accession>
<dbReference type="HAMAP" id="MF_00923">
    <property type="entry name" value="OM_assembly_BamB"/>
    <property type="match status" value="1"/>
</dbReference>
<keyword evidence="2" id="KW-0472">Membrane</keyword>
<dbReference type="InterPro" id="IPR011047">
    <property type="entry name" value="Quinoprotein_ADH-like_sf"/>
</dbReference>
<dbReference type="EMBL" id="UINC01000979">
    <property type="protein sequence ID" value="SUZ66250.1"/>
    <property type="molecule type" value="Genomic_DNA"/>
</dbReference>
<evidence type="ECO:0000256" key="2">
    <source>
        <dbReference type="ARBA" id="ARBA00023136"/>
    </source>
</evidence>
<dbReference type="SUPFAM" id="SSF50998">
    <property type="entry name" value="Quinoprotein alcohol dehydrogenase-like"/>
    <property type="match status" value="1"/>
</dbReference>
<keyword evidence="3" id="KW-0998">Cell outer membrane</keyword>
<gene>
    <name evidence="5" type="ORF">METZ01_LOCUS19104</name>
</gene>
<name>A0A381PH38_9ZZZZ</name>
<evidence type="ECO:0000259" key="4">
    <source>
        <dbReference type="Pfam" id="PF13360"/>
    </source>
</evidence>
<evidence type="ECO:0000256" key="3">
    <source>
        <dbReference type="ARBA" id="ARBA00023237"/>
    </source>
</evidence>
<protein>
    <recommendedName>
        <fullName evidence="4">Pyrrolo-quinoline quinone repeat domain-containing protein</fullName>
    </recommendedName>
</protein>
<evidence type="ECO:0000256" key="1">
    <source>
        <dbReference type="ARBA" id="ARBA00022729"/>
    </source>
</evidence>
<dbReference type="NCBIfam" id="TIGR03300">
    <property type="entry name" value="assembly_YfgL"/>
    <property type="match status" value="1"/>
</dbReference>
<dbReference type="PANTHER" id="PTHR34512:SF30">
    <property type="entry name" value="OUTER MEMBRANE PROTEIN ASSEMBLY FACTOR BAMB"/>
    <property type="match status" value="1"/>
</dbReference>
<dbReference type="SMART" id="SM00564">
    <property type="entry name" value="PQQ"/>
    <property type="match status" value="7"/>
</dbReference>